<reference evidence="1" key="1">
    <citation type="submission" date="2021-06" db="EMBL/GenBank/DDBJ databases">
        <authorList>
            <person name="Kallberg Y."/>
            <person name="Tangrot J."/>
            <person name="Rosling A."/>
        </authorList>
    </citation>
    <scope>NUCLEOTIDE SEQUENCE</scope>
    <source>
        <strain evidence="1">FL966</strain>
    </source>
</reference>
<organism evidence="1 2">
    <name type="scientific">Cetraspora pellucida</name>
    <dbReference type="NCBI Taxonomy" id="1433469"/>
    <lineage>
        <taxon>Eukaryota</taxon>
        <taxon>Fungi</taxon>
        <taxon>Fungi incertae sedis</taxon>
        <taxon>Mucoromycota</taxon>
        <taxon>Glomeromycotina</taxon>
        <taxon>Glomeromycetes</taxon>
        <taxon>Diversisporales</taxon>
        <taxon>Gigasporaceae</taxon>
        <taxon>Cetraspora</taxon>
    </lineage>
</organism>
<keyword evidence="2" id="KW-1185">Reference proteome</keyword>
<sequence>MQNPTYSCCIKSQAARKNYETAGNMSICCRNAQNLLSNLIIMGV</sequence>
<accession>A0A9N8W2N7</accession>
<proteinExistence type="predicted"/>
<dbReference type="AlphaFoldDB" id="A0A9N8W2N7"/>
<evidence type="ECO:0000313" key="2">
    <source>
        <dbReference type="Proteomes" id="UP000789759"/>
    </source>
</evidence>
<dbReference type="EMBL" id="CAJVQA010000342">
    <property type="protein sequence ID" value="CAG8469993.1"/>
    <property type="molecule type" value="Genomic_DNA"/>
</dbReference>
<dbReference type="Proteomes" id="UP000789759">
    <property type="component" value="Unassembled WGS sequence"/>
</dbReference>
<comment type="caution">
    <text evidence="1">The sequence shown here is derived from an EMBL/GenBank/DDBJ whole genome shotgun (WGS) entry which is preliminary data.</text>
</comment>
<gene>
    <name evidence="1" type="ORF">CPELLU_LOCUS1026</name>
</gene>
<evidence type="ECO:0000313" key="1">
    <source>
        <dbReference type="EMBL" id="CAG8469993.1"/>
    </source>
</evidence>
<name>A0A9N8W2N7_9GLOM</name>
<protein>
    <submittedName>
        <fullName evidence="1">22061_t:CDS:1</fullName>
    </submittedName>
</protein>